<dbReference type="KEGG" id="fbm:MQE35_04705"/>
<dbReference type="EMBL" id="CP094358">
    <property type="protein sequence ID" value="UOB18591.1"/>
    <property type="molecule type" value="Genomic_DNA"/>
</dbReference>
<proteinExistence type="predicted"/>
<dbReference type="Proteomes" id="UP000831290">
    <property type="component" value="Chromosome"/>
</dbReference>
<reference evidence="1" key="1">
    <citation type="submission" date="2022-03" db="EMBL/GenBank/DDBJ databases">
        <title>Description of Abyssus ytuae gen. nov., sp. nov., a novel member of the family Flavobacteriaceae isolated from the sediment of Mariana Trench.</title>
        <authorList>
            <person name="Zhang J."/>
            <person name="Xu X."/>
        </authorList>
    </citation>
    <scope>NUCLEOTIDE SEQUENCE</scope>
    <source>
        <strain evidence="1">MT3330</strain>
    </source>
</reference>
<accession>A0A9E7A2I7</accession>
<keyword evidence="2" id="KW-1185">Reference proteome</keyword>
<sequence>MGKVVYDKIDIVIPVGETNFNDFLRLRDGQCIGVKIIPISGTEYSHAINVGVEDSQGNEIISTVDFRDYTNNAGGYKAGLKPVQFDARGNITIIGQSTQAIALANFVAQLIFAIDTEPKC</sequence>
<name>A0A9E7A2I7_9FLAO</name>
<dbReference type="AlphaFoldDB" id="A0A9E7A2I7"/>
<protein>
    <submittedName>
        <fullName evidence="1">Uncharacterized protein</fullName>
    </submittedName>
</protein>
<dbReference type="RefSeq" id="WP_255845143.1">
    <property type="nucleotide sequence ID" value="NZ_CP094358.1"/>
</dbReference>
<organism evidence="1 2">
    <name type="scientific">Abyssalbus ytuae</name>
    <dbReference type="NCBI Taxonomy" id="2926907"/>
    <lineage>
        <taxon>Bacteria</taxon>
        <taxon>Pseudomonadati</taxon>
        <taxon>Bacteroidota</taxon>
        <taxon>Flavobacteriia</taxon>
        <taxon>Flavobacteriales</taxon>
        <taxon>Flavobacteriaceae</taxon>
        <taxon>Abyssalbus</taxon>
    </lineage>
</organism>
<evidence type="ECO:0000313" key="1">
    <source>
        <dbReference type="EMBL" id="UOB18591.1"/>
    </source>
</evidence>
<evidence type="ECO:0000313" key="2">
    <source>
        <dbReference type="Proteomes" id="UP000831290"/>
    </source>
</evidence>
<gene>
    <name evidence="1" type="ORF">MQE35_04705</name>
</gene>